<accession>A0AAN9T7G3</accession>
<keyword evidence="3" id="KW-1185">Reference proteome</keyword>
<dbReference type="EMBL" id="JBBCAQ010000037">
    <property type="protein sequence ID" value="KAK7573429.1"/>
    <property type="molecule type" value="Genomic_DNA"/>
</dbReference>
<feature type="region of interest" description="Disordered" evidence="1">
    <location>
        <begin position="96"/>
        <end position="124"/>
    </location>
</feature>
<organism evidence="2 3">
    <name type="scientific">Parthenolecanium corni</name>
    <dbReference type="NCBI Taxonomy" id="536013"/>
    <lineage>
        <taxon>Eukaryota</taxon>
        <taxon>Metazoa</taxon>
        <taxon>Ecdysozoa</taxon>
        <taxon>Arthropoda</taxon>
        <taxon>Hexapoda</taxon>
        <taxon>Insecta</taxon>
        <taxon>Pterygota</taxon>
        <taxon>Neoptera</taxon>
        <taxon>Paraneoptera</taxon>
        <taxon>Hemiptera</taxon>
        <taxon>Sternorrhyncha</taxon>
        <taxon>Coccoidea</taxon>
        <taxon>Coccidae</taxon>
        <taxon>Parthenolecanium</taxon>
    </lineage>
</organism>
<dbReference type="AlphaFoldDB" id="A0AAN9T7G3"/>
<feature type="compositionally biased region" description="Basic and acidic residues" evidence="1">
    <location>
        <begin position="112"/>
        <end position="123"/>
    </location>
</feature>
<evidence type="ECO:0000313" key="2">
    <source>
        <dbReference type="EMBL" id="KAK7573429.1"/>
    </source>
</evidence>
<comment type="caution">
    <text evidence="2">The sequence shown here is derived from an EMBL/GenBank/DDBJ whole genome shotgun (WGS) entry which is preliminary data.</text>
</comment>
<dbReference type="Proteomes" id="UP001367676">
    <property type="component" value="Unassembled WGS sequence"/>
</dbReference>
<name>A0AAN9T7G3_9HEMI</name>
<feature type="region of interest" description="Disordered" evidence="1">
    <location>
        <begin position="1"/>
        <end position="25"/>
    </location>
</feature>
<evidence type="ECO:0000256" key="1">
    <source>
        <dbReference type="SAM" id="MobiDB-lite"/>
    </source>
</evidence>
<feature type="compositionally biased region" description="Basic and acidic residues" evidence="1">
    <location>
        <begin position="1"/>
        <end position="15"/>
    </location>
</feature>
<proteinExistence type="predicted"/>
<sequence length="153" mass="17003">MRRDEGESEMRKGDPMEPWQRDNALPLHCPAGCGRGGGECRVRCPAFENEKASKLKTEWGRRSVGVAVRSGAWRWCDKGAATRLRGAIYLPRRRHEDEKAKAKKVNANATASREREPHEDADAKPMASAVALTLVVVGSIASITSFRQTGYFY</sequence>
<reference evidence="2 3" key="1">
    <citation type="submission" date="2024-03" db="EMBL/GenBank/DDBJ databases">
        <title>Adaptation during the transition from Ophiocordyceps entomopathogen to insect associate is accompanied by gene loss and intensified selection.</title>
        <authorList>
            <person name="Ward C.M."/>
            <person name="Onetto C.A."/>
            <person name="Borneman A.R."/>
        </authorList>
    </citation>
    <scope>NUCLEOTIDE SEQUENCE [LARGE SCALE GENOMIC DNA]</scope>
    <source>
        <strain evidence="2">AWRI1</strain>
        <tissue evidence="2">Single Adult Female</tissue>
    </source>
</reference>
<protein>
    <submittedName>
        <fullName evidence="2">Uncharacterized protein</fullName>
    </submittedName>
</protein>
<evidence type="ECO:0000313" key="3">
    <source>
        <dbReference type="Proteomes" id="UP001367676"/>
    </source>
</evidence>
<gene>
    <name evidence="2" type="ORF">V9T40_010620</name>
</gene>